<keyword evidence="1" id="KW-0812">Transmembrane</keyword>
<organism evidence="2 3">
    <name type="scientific">Halorubrum tibetense</name>
    <dbReference type="NCBI Taxonomy" id="175631"/>
    <lineage>
        <taxon>Archaea</taxon>
        <taxon>Methanobacteriati</taxon>
        <taxon>Methanobacteriota</taxon>
        <taxon>Stenosarchaea group</taxon>
        <taxon>Halobacteria</taxon>
        <taxon>Halobacteriales</taxon>
        <taxon>Haloferacaceae</taxon>
        <taxon>Halorubrum</taxon>
    </lineage>
</organism>
<name>A0ABD5SDF6_9EURY</name>
<sequence length="79" mass="8234">MIALLDFVTRLLGDVGRFLDIFANELILGPVDPLTAVLVVVGQLFIIAAVSVFGYAAVGALFGEFGVKLPSLGGRGRAD</sequence>
<protein>
    <submittedName>
        <fullName evidence="2">Uncharacterized protein</fullName>
    </submittedName>
</protein>
<accession>A0ABD5SDF6</accession>
<evidence type="ECO:0000313" key="2">
    <source>
        <dbReference type="EMBL" id="MFC6754985.1"/>
    </source>
</evidence>
<keyword evidence="3" id="KW-1185">Reference proteome</keyword>
<dbReference type="AlphaFoldDB" id="A0ABD5SDF6"/>
<evidence type="ECO:0000313" key="3">
    <source>
        <dbReference type="Proteomes" id="UP001596442"/>
    </source>
</evidence>
<dbReference type="Pfam" id="PF26067">
    <property type="entry name" value="DUF8024"/>
    <property type="match status" value="1"/>
</dbReference>
<keyword evidence="1" id="KW-0472">Membrane</keyword>
<feature type="transmembrane region" description="Helical" evidence="1">
    <location>
        <begin position="36"/>
        <end position="62"/>
    </location>
</feature>
<reference evidence="2 3" key="1">
    <citation type="journal article" date="2019" name="Int. J. Syst. Evol. Microbiol.">
        <title>The Global Catalogue of Microorganisms (GCM) 10K type strain sequencing project: providing services to taxonomists for standard genome sequencing and annotation.</title>
        <authorList>
            <consortium name="The Broad Institute Genomics Platform"/>
            <consortium name="The Broad Institute Genome Sequencing Center for Infectious Disease"/>
            <person name="Wu L."/>
            <person name="Ma J."/>
        </authorList>
    </citation>
    <scope>NUCLEOTIDE SEQUENCE [LARGE SCALE GENOMIC DNA]</scope>
    <source>
        <strain evidence="2 3">CGMCC 1.3239</strain>
    </source>
</reference>
<evidence type="ECO:0000256" key="1">
    <source>
        <dbReference type="SAM" id="Phobius"/>
    </source>
</evidence>
<keyword evidence="1" id="KW-1133">Transmembrane helix</keyword>
<dbReference type="RefSeq" id="WP_379783829.1">
    <property type="nucleotide sequence ID" value="NZ_JBHSWW010000461.1"/>
</dbReference>
<dbReference type="EMBL" id="JBHSWW010000461">
    <property type="protein sequence ID" value="MFC6754985.1"/>
    <property type="molecule type" value="Genomic_DNA"/>
</dbReference>
<comment type="caution">
    <text evidence="2">The sequence shown here is derived from an EMBL/GenBank/DDBJ whole genome shotgun (WGS) entry which is preliminary data.</text>
</comment>
<dbReference type="InterPro" id="IPR058337">
    <property type="entry name" value="DUF8024"/>
</dbReference>
<gene>
    <name evidence="2" type="ORF">ACFQEU_16185</name>
</gene>
<dbReference type="Proteomes" id="UP001596442">
    <property type="component" value="Unassembled WGS sequence"/>
</dbReference>
<proteinExistence type="predicted"/>